<sequence>MTAVLLVLWLLVAVVVLALLAVGTVLVLALVHLQRAVDVEKRGPCAGRAEGTK</sequence>
<dbReference type="Proteomes" id="UP001595844">
    <property type="component" value="Unassembled WGS sequence"/>
</dbReference>
<organism evidence="1 2">
    <name type="scientific">Nocardia halotolerans</name>
    <dbReference type="NCBI Taxonomy" id="1755878"/>
    <lineage>
        <taxon>Bacteria</taxon>
        <taxon>Bacillati</taxon>
        <taxon>Actinomycetota</taxon>
        <taxon>Actinomycetes</taxon>
        <taxon>Mycobacteriales</taxon>
        <taxon>Nocardiaceae</taxon>
        <taxon>Nocardia</taxon>
    </lineage>
</organism>
<protein>
    <submittedName>
        <fullName evidence="1">Uncharacterized protein</fullName>
    </submittedName>
</protein>
<name>A0ABV8VCC8_9NOCA</name>
<evidence type="ECO:0000313" key="1">
    <source>
        <dbReference type="EMBL" id="MFC4373351.1"/>
    </source>
</evidence>
<dbReference type="EMBL" id="JBHSDL010000005">
    <property type="protein sequence ID" value="MFC4373351.1"/>
    <property type="molecule type" value="Genomic_DNA"/>
</dbReference>
<reference evidence="2" key="1">
    <citation type="journal article" date="2019" name="Int. J. Syst. Evol. Microbiol.">
        <title>The Global Catalogue of Microorganisms (GCM) 10K type strain sequencing project: providing services to taxonomists for standard genome sequencing and annotation.</title>
        <authorList>
            <consortium name="The Broad Institute Genomics Platform"/>
            <consortium name="The Broad Institute Genome Sequencing Center for Infectious Disease"/>
            <person name="Wu L."/>
            <person name="Ma J."/>
        </authorList>
    </citation>
    <scope>NUCLEOTIDE SEQUENCE [LARGE SCALE GENOMIC DNA]</scope>
    <source>
        <strain evidence="2">IBRC-M 10490</strain>
    </source>
</reference>
<dbReference type="RefSeq" id="WP_378556054.1">
    <property type="nucleotide sequence ID" value="NZ_JBHSDL010000005.1"/>
</dbReference>
<accession>A0ABV8VCC8</accession>
<proteinExistence type="predicted"/>
<gene>
    <name evidence="1" type="ORF">ACFO5K_04480</name>
</gene>
<evidence type="ECO:0000313" key="2">
    <source>
        <dbReference type="Proteomes" id="UP001595844"/>
    </source>
</evidence>
<keyword evidence="2" id="KW-1185">Reference proteome</keyword>
<comment type="caution">
    <text evidence="1">The sequence shown here is derived from an EMBL/GenBank/DDBJ whole genome shotgun (WGS) entry which is preliminary data.</text>
</comment>